<dbReference type="AlphaFoldDB" id="A0AA88KBB0"/>
<dbReference type="GeneID" id="68106711"/>
<dbReference type="EMBL" id="PYSW02000081">
    <property type="protein sequence ID" value="KAG2370764.1"/>
    <property type="molecule type" value="Genomic_DNA"/>
</dbReference>
<protein>
    <submittedName>
        <fullName evidence="2">Uncharacterized protein</fullName>
    </submittedName>
</protein>
<evidence type="ECO:0000313" key="2">
    <source>
        <dbReference type="EMBL" id="KAG2370764.1"/>
    </source>
</evidence>
<name>A0AA88KBB0_NAELO</name>
<gene>
    <name evidence="2" type="ORF">C9374_014258</name>
</gene>
<reference evidence="2 3" key="1">
    <citation type="journal article" date="2018" name="BMC Genomics">
        <title>The genome of Naegleria lovaniensis, the basis for a comparative approach to unravel pathogenicity factors of the human pathogenic amoeba N. fowleri.</title>
        <authorList>
            <person name="Liechti N."/>
            <person name="Schurch N."/>
            <person name="Bruggmann R."/>
            <person name="Wittwer M."/>
        </authorList>
    </citation>
    <scope>NUCLEOTIDE SEQUENCE [LARGE SCALE GENOMIC DNA]</scope>
    <source>
        <strain evidence="2 3">ATCC 30569</strain>
    </source>
</reference>
<keyword evidence="3" id="KW-1185">Reference proteome</keyword>
<sequence length="579" mass="65953">MYPSHFSVFLLALVSSWLLGIWYLVPLVSSHDDPVTRKPLFGNFRCNRYFVRKTSFITCDIENICLATNGQFVLFHPSERLWGSQKDFLKVLNSEVWTYAQGRVETLRGNFQVRVIDADLVLEHVKQYSQNITNTSSQQISETQWLGASSISGWSNTAPQKIREIFTHYKKTSQPFTHDGVTITPIELDSNFTYFTTPTYALKRYAAGKFDRFLVDNLLMVVSLMMSYHPVSNSQEFESLLNHTILYLDDVFDKVTPNNEVATHFSDPSIADDHSLKMASLISKRPPLQLCETKLNHFSIEKLPCRNVGAKSSTVSNHHSKNQGSEKPLVLQSCFSHLLVGLTAPFHKNLYRRESVASTLRQLAYSNLNIRPLPHEENDTHRMIEYLDFKMVRVAIHKPSSHSHGPFIANAEEIAKTLKERFTSHNIQNDILLQQLIHLRSSILVEFFEFPKSFSHEHVNYFSTVDVFITDSGSAAYYSMFMRADTSMIVAPECTSVFNDTAAVNHSSRCESSVAFQTLKALPAVQVIDYLELDAKNVKCQRRDASAKARSICDPILDAQIMAESVVQLLKKRYLKILN</sequence>
<evidence type="ECO:0000256" key="1">
    <source>
        <dbReference type="SAM" id="Phobius"/>
    </source>
</evidence>
<feature type="transmembrane region" description="Helical" evidence="1">
    <location>
        <begin position="6"/>
        <end position="28"/>
    </location>
</feature>
<keyword evidence="1" id="KW-1133">Transmembrane helix</keyword>
<evidence type="ECO:0000313" key="3">
    <source>
        <dbReference type="Proteomes" id="UP000816034"/>
    </source>
</evidence>
<dbReference type="Proteomes" id="UP000816034">
    <property type="component" value="Unassembled WGS sequence"/>
</dbReference>
<accession>A0AA88KBB0</accession>
<keyword evidence="1" id="KW-0472">Membrane</keyword>
<keyword evidence="1" id="KW-0812">Transmembrane</keyword>
<comment type="caution">
    <text evidence="2">The sequence shown here is derived from an EMBL/GenBank/DDBJ whole genome shotgun (WGS) entry which is preliminary data.</text>
</comment>
<organism evidence="2 3">
    <name type="scientific">Naegleria lovaniensis</name>
    <name type="common">Amoeba</name>
    <dbReference type="NCBI Taxonomy" id="51637"/>
    <lineage>
        <taxon>Eukaryota</taxon>
        <taxon>Discoba</taxon>
        <taxon>Heterolobosea</taxon>
        <taxon>Tetramitia</taxon>
        <taxon>Eutetramitia</taxon>
        <taxon>Vahlkampfiidae</taxon>
        <taxon>Naegleria</taxon>
    </lineage>
</organism>
<proteinExistence type="predicted"/>
<dbReference type="RefSeq" id="XP_044541628.1">
    <property type="nucleotide sequence ID" value="XM_044690226.1"/>
</dbReference>